<sequence>MSVQEYLDKHTLSRKIEDAVNAAVRAKTSDPVLFIANHMKKAVPSVITKVKARQILDSRGIPTVEVDLHTNKGVFRASVPSGDSSGTYEAIELRDGDKGMYLGNSVAKAVKNINERISEALIGMDPKLQAQIDHAMIDLDKTEKKNELGANAILAVSIAACKAGAAEKEVPLCKHLSDLSGRANMTLPVPAFTVLSGGNHASNHFAIQEIMILPVGASRFEEALQWGSETYHHLKAVVTEKNGNMGCNVGEDGGLTPDISSLKEGLELVKEAINRTGYGDKIKIAIDVAATNFCIGTKYDLDIKSPNKSGQNFKSAEDMIDMYKELCAGMFIPLILDFPLGVVGDDLLMSNSKRVERAIQESACNALLLKVNQIGTVTEAIEVVKLARDAQWGVVTSHRCGETEDSFISDLSVGLATGVIKAGAPCRGERTMKYNQLLRIEEELGDQAVYAGEDWRQTL</sequence>
<dbReference type="SUPFAM" id="SSF51604">
    <property type="entry name" value="Enolase C-terminal domain-like"/>
    <property type="match status" value="1"/>
</dbReference>
<evidence type="ECO:0000256" key="1">
    <source>
        <dbReference type="ARBA" id="ARBA00001946"/>
    </source>
</evidence>
<dbReference type="InterPro" id="IPR020811">
    <property type="entry name" value="Enolase_N"/>
</dbReference>
<dbReference type="PRINTS" id="PR00148">
    <property type="entry name" value="ENOLASE"/>
</dbReference>
<evidence type="ECO:0000313" key="10">
    <source>
        <dbReference type="EMBL" id="KAG5396818.1"/>
    </source>
</evidence>
<dbReference type="Gene3D" id="3.20.20.120">
    <property type="entry name" value="Enolase-like C-terminal domain"/>
    <property type="match status" value="2"/>
</dbReference>
<comment type="caution">
    <text evidence="10">The sequence shown here is derived from an EMBL/GenBank/DDBJ whole genome shotgun (WGS) entry which is preliminary data.</text>
</comment>
<keyword evidence="6" id="KW-0324">Glycolysis</keyword>
<keyword evidence="5" id="KW-0460">Magnesium</keyword>
<dbReference type="CDD" id="cd22962">
    <property type="entry name" value="DD_AtENO3-like"/>
    <property type="match status" value="1"/>
</dbReference>
<comment type="cofactor">
    <cofactor evidence="1">
        <name>Mg(2+)</name>
        <dbReference type="ChEBI" id="CHEBI:18420"/>
    </cofactor>
</comment>
<dbReference type="InterPro" id="IPR000941">
    <property type="entry name" value="Enolase"/>
</dbReference>
<dbReference type="SUPFAM" id="SSF54826">
    <property type="entry name" value="Enolase N-terminal domain-like"/>
    <property type="match status" value="1"/>
</dbReference>
<organism evidence="10 11">
    <name type="scientific">Brassica rapa subsp. trilocularis</name>
    <dbReference type="NCBI Taxonomy" id="1813537"/>
    <lineage>
        <taxon>Eukaryota</taxon>
        <taxon>Viridiplantae</taxon>
        <taxon>Streptophyta</taxon>
        <taxon>Embryophyta</taxon>
        <taxon>Tracheophyta</taxon>
        <taxon>Spermatophyta</taxon>
        <taxon>Magnoliopsida</taxon>
        <taxon>eudicotyledons</taxon>
        <taxon>Gunneridae</taxon>
        <taxon>Pentapetalae</taxon>
        <taxon>rosids</taxon>
        <taxon>malvids</taxon>
        <taxon>Brassicales</taxon>
        <taxon>Brassicaceae</taxon>
        <taxon>Brassiceae</taxon>
        <taxon>Brassica</taxon>
    </lineage>
</organism>
<reference evidence="10 11" key="1">
    <citation type="submission" date="2021-03" db="EMBL/GenBank/DDBJ databases">
        <authorList>
            <person name="King G.J."/>
            <person name="Bancroft I."/>
            <person name="Baten A."/>
            <person name="Bloomfield J."/>
            <person name="Borpatragohain P."/>
            <person name="He Z."/>
            <person name="Irish N."/>
            <person name="Irwin J."/>
            <person name="Liu K."/>
            <person name="Mauleon R.P."/>
            <person name="Moore J."/>
            <person name="Morris R."/>
            <person name="Ostergaard L."/>
            <person name="Wang B."/>
            <person name="Wells R."/>
        </authorList>
    </citation>
    <scope>NUCLEOTIDE SEQUENCE [LARGE SCALE GENOMIC DNA]</scope>
    <source>
        <strain evidence="10">R-o-18</strain>
        <tissue evidence="10">Leaf</tissue>
    </source>
</reference>
<dbReference type="PROSITE" id="PS00164">
    <property type="entry name" value="ENOLASE"/>
    <property type="match status" value="1"/>
</dbReference>
<evidence type="ECO:0000256" key="5">
    <source>
        <dbReference type="ARBA" id="ARBA00022842"/>
    </source>
</evidence>
<feature type="domain" description="Enolase N-terminal" evidence="9">
    <location>
        <begin position="47"/>
        <end position="176"/>
    </location>
</feature>
<feature type="domain" description="Enolase C-terminal TIM barrel" evidence="8">
    <location>
        <begin position="184"/>
        <end position="458"/>
    </location>
</feature>
<evidence type="ECO:0000256" key="3">
    <source>
        <dbReference type="ARBA" id="ARBA00009604"/>
    </source>
</evidence>
<evidence type="ECO:0000256" key="6">
    <source>
        <dbReference type="ARBA" id="ARBA00023152"/>
    </source>
</evidence>
<dbReference type="SFLD" id="SFLDS00001">
    <property type="entry name" value="Enolase"/>
    <property type="match status" value="1"/>
</dbReference>
<dbReference type="Gene3D" id="3.30.390.10">
    <property type="entry name" value="Enolase-like, N-terminal domain"/>
    <property type="match status" value="1"/>
</dbReference>
<evidence type="ECO:0000256" key="2">
    <source>
        <dbReference type="ARBA" id="ARBA00005031"/>
    </source>
</evidence>
<proteinExistence type="inferred from homology"/>
<dbReference type="PIRSF" id="PIRSF001400">
    <property type="entry name" value="Enolase"/>
    <property type="match status" value="1"/>
</dbReference>
<accession>A0ABQ7MDK5</accession>
<keyword evidence="7" id="KW-0456">Lyase</keyword>
<dbReference type="EMBL" id="JADBGQ010000005">
    <property type="protein sequence ID" value="KAG5396818.1"/>
    <property type="molecule type" value="Genomic_DNA"/>
</dbReference>
<comment type="similarity">
    <text evidence="3">Belongs to the enolase family.</text>
</comment>
<dbReference type="Proteomes" id="UP000823674">
    <property type="component" value="Chromosome A05"/>
</dbReference>
<dbReference type="SMART" id="SM01193">
    <property type="entry name" value="Enolase_N"/>
    <property type="match status" value="1"/>
</dbReference>
<evidence type="ECO:0000256" key="7">
    <source>
        <dbReference type="ARBA" id="ARBA00023239"/>
    </source>
</evidence>
<keyword evidence="11" id="KW-1185">Reference proteome</keyword>
<dbReference type="CDD" id="cd03313">
    <property type="entry name" value="enolase"/>
    <property type="match status" value="1"/>
</dbReference>
<dbReference type="InterPro" id="IPR020810">
    <property type="entry name" value="Enolase_C"/>
</dbReference>
<dbReference type="InterPro" id="IPR020809">
    <property type="entry name" value="Enolase_CS"/>
</dbReference>
<dbReference type="HAMAP" id="MF_00318">
    <property type="entry name" value="Enolase"/>
    <property type="match status" value="1"/>
</dbReference>
<protein>
    <recommendedName>
        <fullName evidence="4">phosphopyruvate hydratase</fullName>
        <ecNumber evidence="4">4.2.1.11</ecNumber>
    </recommendedName>
</protein>
<evidence type="ECO:0000259" key="9">
    <source>
        <dbReference type="SMART" id="SM01193"/>
    </source>
</evidence>
<dbReference type="SMART" id="SM01192">
    <property type="entry name" value="Enolase_C"/>
    <property type="match status" value="1"/>
</dbReference>
<dbReference type="Pfam" id="PF03952">
    <property type="entry name" value="Enolase_N"/>
    <property type="match status" value="1"/>
</dbReference>
<dbReference type="Pfam" id="PF00113">
    <property type="entry name" value="Enolase_C"/>
    <property type="match status" value="2"/>
</dbReference>
<dbReference type="PANTHER" id="PTHR11902:SF56">
    <property type="entry name" value="CYTOSOLIC ENOLASE 3"/>
    <property type="match status" value="1"/>
</dbReference>
<comment type="pathway">
    <text evidence="2">Carbohydrate degradation; glycolysis; pyruvate from D-glyceraldehyde 3-phosphate: step 4/5.</text>
</comment>
<dbReference type="EC" id="4.2.1.11" evidence="4"/>
<dbReference type="PANTHER" id="PTHR11902">
    <property type="entry name" value="ENOLASE"/>
    <property type="match status" value="1"/>
</dbReference>
<dbReference type="InterPro" id="IPR036849">
    <property type="entry name" value="Enolase-like_C_sf"/>
</dbReference>
<evidence type="ECO:0000259" key="8">
    <source>
        <dbReference type="SMART" id="SM01192"/>
    </source>
</evidence>
<evidence type="ECO:0000256" key="4">
    <source>
        <dbReference type="ARBA" id="ARBA00012058"/>
    </source>
</evidence>
<dbReference type="InterPro" id="IPR029017">
    <property type="entry name" value="Enolase-like_N"/>
</dbReference>
<evidence type="ECO:0000313" key="11">
    <source>
        <dbReference type="Proteomes" id="UP000823674"/>
    </source>
</evidence>
<gene>
    <name evidence="10" type="primary">A05p018010.1_BraROA</name>
    <name evidence="10" type="ORF">IGI04_018631</name>
</gene>
<name>A0ABQ7MDK5_BRACM</name>